<keyword evidence="6" id="KW-0813">Transport</keyword>
<sequence>MEFLTVPFEASFVFRALLAGSLAAVLCAGIGTWVVLRGLTFFGDAMSHGMLPGVAIAALLGGNLMIGAAASALVISFGVVAVSRSSRLSQDVSIGLQFITMLSLGVVIVSHSGSFAVDLTAFLFGDILGVAWNDVLIIGAATIAGVLACWILHRPFTALTFDERKAHTLGMRPGLTHIGMLALVALATVTSFQVVGTLLVFGLLIGPPATALLMVQGIGRAMTVAAAIGMAQVYVGLLISWYAETAAGATITLLSGVTFLSILAAKALLCRVRLHTVNDNDFQ</sequence>
<feature type="transmembrane region" description="Helical" evidence="7">
    <location>
        <begin position="198"/>
        <end position="215"/>
    </location>
</feature>
<evidence type="ECO:0000256" key="5">
    <source>
        <dbReference type="ARBA" id="ARBA00023136"/>
    </source>
</evidence>
<organism evidence="8 9">
    <name type="scientific">Corynebacterium alimapuense</name>
    <dbReference type="NCBI Taxonomy" id="1576874"/>
    <lineage>
        <taxon>Bacteria</taxon>
        <taxon>Bacillati</taxon>
        <taxon>Actinomycetota</taxon>
        <taxon>Actinomycetes</taxon>
        <taxon>Mycobacteriales</taxon>
        <taxon>Corynebacteriaceae</taxon>
        <taxon>Corynebacterium</taxon>
    </lineage>
</organism>
<name>A0A3M8K6U7_9CORY</name>
<evidence type="ECO:0000256" key="3">
    <source>
        <dbReference type="ARBA" id="ARBA00022692"/>
    </source>
</evidence>
<dbReference type="EMBL" id="PTJO01000006">
    <property type="protein sequence ID" value="RNE48234.1"/>
    <property type="molecule type" value="Genomic_DNA"/>
</dbReference>
<comment type="caution">
    <text evidence="8">The sequence shown here is derived from an EMBL/GenBank/DDBJ whole genome shotgun (WGS) entry which is preliminary data.</text>
</comment>
<gene>
    <name evidence="8" type="ORF">C5L39_10275</name>
</gene>
<dbReference type="GO" id="GO:0055085">
    <property type="term" value="P:transmembrane transport"/>
    <property type="evidence" value="ECO:0007669"/>
    <property type="project" value="InterPro"/>
</dbReference>
<keyword evidence="3 6" id="KW-0812">Transmembrane</keyword>
<dbReference type="Gene3D" id="1.10.3470.10">
    <property type="entry name" value="ABC transporter involved in vitamin B12 uptake, BtuC"/>
    <property type="match status" value="1"/>
</dbReference>
<dbReference type="PANTHER" id="PTHR30477">
    <property type="entry name" value="ABC-TRANSPORTER METAL-BINDING PROTEIN"/>
    <property type="match status" value="1"/>
</dbReference>
<feature type="transmembrane region" description="Helical" evidence="7">
    <location>
        <begin position="94"/>
        <end position="115"/>
    </location>
</feature>
<evidence type="ECO:0000256" key="7">
    <source>
        <dbReference type="SAM" id="Phobius"/>
    </source>
</evidence>
<comment type="subcellular location">
    <subcellularLocation>
        <location evidence="6">Cell membrane</location>
        <topology evidence="6">Multi-pass membrane protein</topology>
    </subcellularLocation>
    <subcellularLocation>
        <location evidence="1">Membrane</location>
        <topology evidence="1">Multi-pass membrane protein</topology>
    </subcellularLocation>
</comment>
<dbReference type="InterPro" id="IPR037294">
    <property type="entry name" value="ABC_BtuC-like"/>
</dbReference>
<dbReference type="InterPro" id="IPR001626">
    <property type="entry name" value="ABC_TroCD"/>
</dbReference>
<protein>
    <submittedName>
        <fullName evidence="8">ABC transporter permease</fullName>
    </submittedName>
</protein>
<keyword evidence="9" id="KW-1185">Reference proteome</keyword>
<feature type="transmembrane region" description="Helical" evidence="7">
    <location>
        <begin position="56"/>
        <end position="82"/>
    </location>
</feature>
<dbReference type="PANTHER" id="PTHR30477:SF13">
    <property type="entry name" value="IRON TRANSPORT SYSTEM MEMBRANE PROTEIN HI_0360-RELATED"/>
    <property type="match status" value="1"/>
</dbReference>
<evidence type="ECO:0000256" key="4">
    <source>
        <dbReference type="ARBA" id="ARBA00022989"/>
    </source>
</evidence>
<comment type="similarity">
    <text evidence="2 6">Belongs to the ABC-3 integral membrane protein family.</text>
</comment>
<feature type="transmembrane region" description="Helical" evidence="7">
    <location>
        <begin position="249"/>
        <end position="269"/>
    </location>
</feature>
<evidence type="ECO:0000256" key="1">
    <source>
        <dbReference type="ARBA" id="ARBA00004141"/>
    </source>
</evidence>
<feature type="transmembrane region" description="Helical" evidence="7">
    <location>
        <begin position="135"/>
        <end position="153"/>
    </location>
</feature>
<evidence type="ECO:0000313" key="9">
    <source>
        <dbReference type="Proteomes" id="UP000266975"/>
    </source>
</evidence>
<keyword evidence="4 7" id="KW-1133">Transmembrane helix</keyword>
<dbReference type="OrthoDB" id="1016457at2"/>
<feature type="transmembrane region" description="Helical" evidence="7">
    <location>
        <begin position="222"/>
        <end position="243"/>
    </location>
</feature>
<dbReference type="Proteomes" id="UP000266975">
    <property type="component" value="Unassembled WGS sequence"/>
</dbReference>
<dbReference type="AlphaFoldDB" id="A0A3M8K6U7"/>
<dbReference type="RefSeq" id="WP_123048808.1">
    <property type="nucleotide sequence ID" value="NZ_PTJO01000006.1"/>
</dbReference>
<reference evidence="8 9" key="1">
    <citation type="submission" date="2018-02" db="EMBL/GenBank/DDBJ databases">
        <title>Corynebacterium alimpuense sp. nov., a marine obligate actinomycete isolated from sediments of Valparaiso bay, Chile.</title>
        <authorList>
            <person name="Claverias F."/>
            <person name="Gonzales-Siles L."/>
            <person name="Salva-Serra F."/>
            <person name="Inganaes E."/>
            <person name="Molin K."/>
            <person name="Cumsille A."/>
            <person name="Undabarrena A."/>
            <person name="Couve E."/>
            <person name="Moore E.R.B."/>
            <person name="Gomila M."/>
            <person name="Camara B."/>
        </authorList>
    </citation>
    <scope>NUCLEOTIDE SEQUENCE [LARGE SCALE GENOMIC DNA]</scope>
    <source>
        <strain evidence="8 9">CCUG 69366</strain>
    </source>
</reference>
<dbReference type="GO" id="GO:0010043">
    <property type="term" value="P:response to zinc ion"/>
    <property type="evidence" value="ECO:0007669"/>
    <property type="project" value="TreeGrafter"/>
</dbReference>
<dbReference type="SUPFAM" id="SSF81345">
    <property type="entry name" value="ABC transporter involved in vitamin B12 uptake, BtuC"/>
    <property type="match status" value="1"/>
</dbReference>
<evidence type="ECO:0000313" key="8">
    <source>
        <dbReference type="EMBL" id="RNE48234.1"/>
    </source>
</evidence>
<accession>A0A3M8K6U7</accession>
<evidence type="ECO:0000256" key="2">
    <source>
        <dbReference type="ARBA" id="ARBA00008034"/>
    </source>
</evidence>
<dbReference type="Pfam" id="PF00950">
    <property type="entry name" value="ABC-3"/>
    <property type="match status" value="1"/>
</dbReference>
<dbReference type="CDD" id="cd06550">
    <property type="entry name" value="TM_ABC_iron-siderophores_like"/>
    <property type="match status" value="1"/>
</dbReference>
<dbReference type="GO" id="GO:0043190">
    <property type="term" value="C:ATP-binding cassette (ABC) transporter complex"/>
    <property type="evidence" value="ECO:0007669"/>
    <property type="project" value="InterPro"/>
</dbReference>
<feature type="transmembrane region" description="Helical" evidence="7">
    <location>
        <begin position="174"/>
        <end position="192"/>
    </location>
</feature>
<dbReference type="NCBIfam" id="NF040871">
    <property type="entry name" value="AztB"/>
    <property type="match status" value="1"/>
</dbReference>
<feature type="transmembrane region" description="Helical" evidence="7">
    <location>
        <begin position="12"/>
        <end position="36"/>
    </location>
</feature>
<evidence type="ECO:0000256" key="6">
    <source>
        <dbReference type="RuleBase" id="RU003943"/>
    </source>
</evidence>
<proteinExistence type="inferred from homology"/>
<keyword evidence="5 7" id="KW-0472">Membrane</keyword>